<organism evidence="6 7">
    <name type="scientific">Brevibacillus reuszeri</name>
    <dbReference type="NCBI Taxonomy" id="54915"/>
    <lineage>
        <taxon>Bacteria</taxon>
        <taxon>Bacillati</taxon>
        <taxon>Bacillota</taxon>
        <taxon>Bacilli</taxon>
        <taxon>Bacillales</taxon>
        <taxon>Paenibacillaceae</taxon>
        <taxon>Brevibacillus</taxon>
    </lineage>
</organism>
<reference evidence="6" key="2">
    <citation type="submission" date="2015-07" db="EMBL/GenBank/DDBJ databases">
        <title>MeaNS - Measles Nucleotide Surveillance Program.</title>
        <authorList>
            <person name="Tran T."/>
            <person name="Druce J."/>
        </authorList>
    </citation>
    <scope>NUCLEOTIDE SEQUENCE</scope>
    <source>
        <strain evidence="6">DSM 9887</strain>
    </source>
</reference>
<keyword evidence="8" id="KW-1185">Reference proteome</keyword>
<dbReference type="PATRIC" id="fig|54915.3.peg.2888"/>
<dbReference type="PANTHER" id="PTHR43309:SF5">
    <property type="entry name" value="5-OXOPROLINASE SUBUNIT C"/>
    <property type="match status" value="1"/>
</dbReference>
<keyword evidence="1" id="KW-0547">Nucleotide-binding</keyword>
<dbReference type="Proteomes" id="UP000036834">
    <property type="component" value="Unassembled WGS sequence"/>
</dbReference>
<protein>
    <submittedName>
        <fullName evidence="6">KipI antagonist</fullName>
    </submittedName>
</protein>
<sequence>MSIEVISPGLSTTVQDRGRYGYQQHGVNVGGAMDELALQMANLLVGNKSTDAVLEITIKGPTLVFQKDMMIAICGGDFRPMIGDEQIALNRPVWMKGGTTIQFGQAQKGCRAYLAVAGGWDVPLVMGSRSTNLRAGFGGYEGRMLRAGDTLSHHIPGPFSLFLAQQLKKKAGTAPYSHMKWFISAESHAISSKEAVVRVIRGDQFEDFTAESRHSFFSQAFQVSPRSDRMGYRLTGPTLSQTTPNELISAAVTAGTIQVPPDGQPIILMADRQTIGGYPKIGYVASIDLPVIAQLRPGETVRFVEISLRDAQTALYEREKWMRQIQLGMEMNVGWR</sequence>
<dbReference type="InterPro" id="IPR052708">
    <property type="entry name" value="PxpC"/>
</dbReference>
<evidence type="ECO:0000313" key="8">
    <source>
        <dbReference type="Proteomes" id="UP000319578"/>
    </source>
</evidence>
<dbReference type="NCBIfam" id="TIGR00724">
    <property type="entry name" value="urea_amlyse_rel"/>
    <property type="match status" value="1"/>
</dbReference>
<dbReference type="GO" id="GO:0005524">
    <property type="term" value="F:ATP binding"/>
    <property type="evidence" value="ECO:0007669"/>
    <property type="project" value="UniProtKB-KW"/>
</dbReference>
<dbReference type="Pfam" id="PF02626">
    <property type="entry name" value="CT_A_B"/>
    <property type="match status" value="1"/>
</dbReference>
<reference evidence="5 8" key="3">
    <citation type="submission" date="2019-06" db="EMBL/GenBank/DDBJ databases">
        <title>Whole genome shotgun sequence of Brevibacillus reuszeri NBRC 15719.</title>
        <authorList>
            <person name="Hosoyama A."/>
            <person name="Uohara A."/>
            <person name="Ohji S."/>
            <person name="Ichikawa N."/>
        </authorList>
    </citation>
    <scope>NUCLEOTIDE SEQUENCE [LARGE SCALE GENOMIC DNA]</scope>
    <source>
        <strain evidence="5 8">NBRC 15719</strain>
    </source>
</reference>
<dbReference type="AlphaFoldDB" id="A0A0K9YQB4"/>
<comment type="caution">
    <text evidence="6">The sequence shown here is derived from an EMBL/GenBank/DDBJ whole genome shotgun (WGS) entry which is preliminary data.</text>
</comment>
<dbReference type="RefSeq" id="WP_049739949.1">
    <property type="nucleotide sequence ID" value="NZ_BJON01000002.1"/>
</dbReference>
<dbReference type="EMBL" id="BJON01000002">
    <property type="protein sequence ID" value="GED66853.1"/>
    <property type="molecule type" value="Genomic_DNA"/>
</dbReference>
<keyword evidence="3" id="KW-0067">ATP-binding</keyword>
<dbReference type="STRING" id="54915.ADS79_18940"/>
<keyword evidence="2" id="KW-0378">Hydrolase</keyword>
<accession>A0A0K9YQB4</accession>
<dbReference type="OrthoDB" id="9782422at2"/>
<evidence type="ECO:0000256" key="2">
    <source>
        <dbReference type="ARBA" id="ARBA00022801"/>
    </source>
</evidence>
<evidence type="ECO:0000256" key="3">
    <source>
        <dbReference type="ARBA" id="ARBA00022840"/>
    </source>
</evidence>
<dbReference type="SMART" id="SM00797">
    <property type="entry name" value="AHS2"/>
    <property type="match status" value="1"/>
</dbReference>
<name>A0A0K9YQB4_9BACL</name>
<gene>
    <name evidence="5" type="primary">kipA</name>
    <name evidence="6" type="ORF">ADS79_18940</name>
    <name evidence="5" type="ORF">BRE01_05550</name>
</gene>
<dbReference type="SUPFAM" id="SSF50891">
    <property type="entry name" value="Cyclophilin-like"/>
    <property type="match status" value="1"/>
</dbReference>
<dbReference type="Gene3D" id="2.40.100.10">
    <property type="entry name" value="Cyclophilin-like"/>
    <property type="match status" value="1"/>
</dbReference>
<dbReference type="PANTHER" id="PTHR43309">
    <property type="entry name" value="5-OXOPROLINASE SUBUNIT C"/>
    <property type="match status" value="1"/>
</dbReference>
<dbReference type="GO" id="GO:0016787">
    <property type="term" value="F:hydrolase activity"/>
    <property type="evidence" value="ECO:0007669"/>
    <property type="project" value="UniProtKB-KW"/>
</dbReference>
<evidence type="ECO:0000256" key="1">
    <source>
        <dbReference type="ARBA" id="ARBA00022741"/>
    </source>
</evidence>
<dbReference type="EMBL" id="LGIQ01000009">
    <property type="protein sequence ID" value="KNB70918.1"/>
    <property type="molecule type" value="Genomic_DNA"/>
</dbReference>
<dbReference type="Proteomes" id="UP000319578">
    <property type="component" value="Unassembled WGS sequence"/>
</dbReference>
<evidence type="ECO:0000313" key="6">
    <source>
        <dbReference type="EMBL" id="KNB70918.1"/>
    </source>
</evidence>
<proteinExistence type="predicted"/>
<dbReference type="InterPro" id="IPR003778">
    <property type="entry name" value="CT_A_B"/>
</dbReference>
<evidence type="ECO:0000259" key="4">
    <source>
        <dbReference type="SMART" id="SM00797"/>
    </source>
</evidence>
<dbReference type="InterPro" id="IPR029000">
    <property type="entry name" value="Cyclophilin-like_dom_sf"/>
</dbReference>
<reference evidence="7" key="1">
    <citation type="submission" date="2015-07" db="EMBL/GenBank/DDBJ databases">
        <title>Genome sequencing project for genomic taxonomy and phylogenomics of Bacillus-like bacteria.</title>
        <authorList>
            <person name="Liu B."/>
            <person name="Wang J."/>
            <person name="Zhu Y."/>
            <person name="Liu G."/>
            <person name="Chen Q."/>
            <person name="Chen Z."/>
            <person name="Lan J."/>
            <person name="Che J."/>
            <person name="Ge C."/>
            <person name="Shi H."/>
            <person name="Pan Z."/>
            <person name="Liu X."/>
        </authorList>
    </citation>
    <scope>NUCLEOTIDE SEQUENCE [LARGE SCALE GENOMIC DNA]</scope>
    <source>
        <strain evidence="7">DSM 9887</strain>
    </source>
</reference>
<feature type="domain" description="Carboxyltransferase" evidence="4">
    <location>
        <begin position="24"/>
        <end position="321"/>
    </location>
</feature>
<evidence type="ECO:0000313" key="7">
    <source>
        <dbReference type="Proteomes" id="UP000036834"/>
    </source>
</evidence>
<evidence type="ECO:0000313" key="5">
    <source>
        <dbReference type="EMBL" id="GED66853.1"/>
    </source>
</evidence>